<evidence type="ECO:0000313" key="2">
    <source>
        <dbReference type="EMBL" id="SVB61936.1"/>
    </source>
</evidence>
<protein>
    <recommendedName>
        <fullName evidence="1">MOSC domain-containing protein</fullName>
    </recommendedName>
</protein>
<dbReference type="AlphaFoldDB" id="A0A382FFQ5"/>
<dbReference type="SUPFAM" id="SSF50800">
    <property type="entry name" value="PK beta-barrel domain-like"/>
    <property type="match status" value="1"/>
</dbReference>
<dbReference type="PROSITE" id="PS51340">
    <property type="entry name" value="MOSC"/>
    <property type="match status" value="1"/>
</dbReference>
<dbReference type="GO" id="GO:0030151">
    <property type="term" value="F:molybdenum ion binding"/>
    <property type="evidence" value="ECO:0007669"/>
    <property type="project" value="InterPro"/>
</dbReference>
<evidence type="ECO:0000259" key="1">
    <source>
        <dbReference type="PROSITE" id="PS51340"/>
    </source>
</evidence>
<dbReference type="InterPro" id="IPR011037">
    <property type="entry name" value="Pyrv_Knase-like_insert_dom_sf"/>
</dbReference>
<dbReference type="EMBL" id="UINC01049767">
    <property type="protein sequence ID" value="SVB61936.1"/>
    <property type="molecule type" value="Genomic_DNA"/>
</dbReference>
<dbReference type="InterPro" id="IPR052716">
    <property type="entry name" value="MOSC_domain"/>
</dbReference>
<accession>A0A382FFQ5</accession>
<sequence length="122" mass="14102">MSGKGILGDRHFRDYDGHKGQITLIEKENIDYYNNKYKTKIPYIDFRRNIVTKGIELNSLIEKEIKIGTIKILPYQLCKPCLHLEQTLNTKNILKEFPRKGGLRCEVLVSGKVKIGDKIIIL</sequence>
<reference evidence="2" key="1">
    <citation type="submission" date="2018-05" db="EMBL/GenBank/DDBJ databases">
        <authorList>
            <person name="Lanie J.A."/>
            <person name="Ng W.-L."/>
            <person name="Kazmierczak K.M."/>
            <person name="Andrzejewski T.M."/>
            <person name="Davidsen T.M."/>
            <person name="Wayne K.J."/>
            <person name="Tettelin H."/>
            <person name="Glass J.I."/>
            <person name="Rusch D."/>
            <person name="Podicherti R."/>
            <person name="Tsui H.-C.T."/>
            <person name="Winkler M.E."/>
        </authorList>
    </citation>
    <scope>NUCLEOTIDE SEQUENCE</scope>
</reference>
<name>A0A382FFQ5_9ZZZZ</name>
<dbReference type="PANTHER" id="PTHR36930">
    <property type="entry name" value="METAL-SULFUR CLUSTER BIOSYNTHESIS PROTEINS YUAD-RELATED"/>
    <property type="match status" value="1"/>
</dbReference>
<dbReference type="Pfam" id="PF03473">
    <property type="entry name" value="MOSC"/>
    <property type="match status" value="1"/>
</dbReference>
<organism evidence="2">
    <name type="scientific">marine metagenome</name>
    <dbReference type="NCBI Taxonomy" id="408172"/>
    <lineage>
        <taxon>unclassified sequences</taxon>
        <taxon>metagenomes</taxon>
        <taxon>ecological metagenomes</taxon>
    </lineage>
</organism>
<dbReference type="GO" id="GO:0030170">
    <property type="term" value="F:pyridoxal phosphate binding"/>
    <property type="evidence" value="ECO:0007669"/>
    <property type="project" value="InterPro"/>
</dbReference>
<proteinExistence type="predicted"/>
<dbReference type="Gene3D" id="2.40.33.20">
    <property type="entry name" value="PK beta-barrel domain-like"/>
    <property type="match status" value="1"/>
</dbReference>
<dbReference type="GO" id="GO:0003824">
    <property type="term" value="F:catalytic activity"/>
    <property type="evidence" value="ECO:0007669"/>
    <property type="project" value="InterPro"/>
</dbReference>
<dbReference type="InterPro" id="IPR005302">
    <property type="entry name" value="MoCF_Sase_C"/>
</dbReference>
<feature type="domain" description="MOSC" evidence="1">
    <location>
        <begin position="1"/>
        <end position="122"/>
    </location>
</feature>
<gene>
    <name evidence="2" type="ORF">METZ01_LOCUS214790</name>
</gene>
<dbReference type="PANTHER" id="PTHR36930:SF1">
    <property type="entry name" value="MOSC DOMAIN-CONTAINING PROTEIN"/>
    <property type="match status" value="1"/>
</dbReference>